<keyword evidence="3" id="KW-1185">Reference proteome</keyword>
<dbReference type="EMBL" id="JBHSCL010000004">
    <property type="protein sequence ID" value="MFC4219566.1"/>
    <property type="molecule type" value="Genomic_DNA"/>
</dbReference>
<evidence type="ECO:0000313" key="3">
    <source>
        <dbReference type="Proteomes" id="UP001595841"/>
    </source>
</evidence>
<dbReference type="SUPFAM" id="SSF159888">
    <property type="entry name" value="YdhG-like"/>
    <property type="match status" value="1"/>
</dbReference>
<comment type="caution">
    <text evidence="2">The sequence shown here is derived from an EMBL/GenBank/DDBJ whole genome shotgun (WGS) entry which is preliminary data.</text>
</comment>
<reference evidence="3" key="1">
    <citation type="journal article" date="2019" name="Int. J. Syst. Evol. Microbiol.">
        <title>The Global Catalogue of Microorganisms (GCM) 10K type strain sequencing project: providing services to taxonomists for standard genome sequencing and annotation.</title>
        <authorList>
            <consortium name="The Broad Institute Genomics Platform"/>
            <consortium name="The Broad Institute Genome Sequencing Center for Infectious Disease"/>
            <person name="Wu L."/>
            <person name="Ma J."/>
        </authorList>
    </citation>
    <scope>NUCLEOTIDE SEQUENCE [LARGE SCALE GENOMIC DNA]</scope>
    <source>
        <strain evidence="3">CGMCC 1.15774</strain>
    </source>
</reference>
<dbReference type="Pfam" id="PF08818">
    <property type="entry name" value="DUF1801"/>
    <property type="match status" value="1"/>
</dbReference>
<sequence length="142" mass="16377">METLKVSTKPEVITIFNNYPDHVRKKLDFLRNLIIETAEEIKEISQLGETLKWGEPSYITPIGSTIRIDWKSKNPNQYAMYFQCTSKLVPTFKMIYNNLFTFEGSRAILFEMDGTVPVDELKSCIGAALRYHKVKHLPTLGM</sequence>
<feature type="domain" description="YdhG-like" evidence="1">
    <location>
        <begin position="24"/>
        <end position="129"/>
    </location>
</feature>
<protein>
    <submittedName>
        <fullName evidence="2">DUF1801 domain-containing protein</fullName>
    </submittedName>
</protein>
<accession>A0ABV8PK06</accession>
<dbReference type="RefSeq" id="WP_379762944.1">
    <property type="nucleotide sequence ID" value="NZ_JBHSCL010000004.1"/>
</dbReference>
<evidence type="ECO:0000259" key="1">
    <source>
        <dbReference type="Pfam" id="PF08818"/>
    </source>
</evidence>
<name>A0ABV8PK06_9FLAO</name>
<dbReference type="InterPro" id="IPR014922">
    <property type="entry name" value="YdhG-like"/>
</dbReference>
<evidence type="ECO:0000313" key="2">
    <source>
        <dbReference type="EMBL" id="MFC4219566.1"/>
    </source>
</evidence>
<gene>
    <name evidence="2" type="ORF">ACFOWS_05460</name>
</gene>
<organism evidence="2 3">
    <name type="scientific">Flagellimonas marina</name>
    <dbReference type="NCBI Taxonomy" id="1775168"/>
    <lineage>
        <taxon>Bacteria</taxon>
        <taxon>Pseudomonadati</taxon>
        <taxon>Bacteroidota</taxon>
        <taxon>Flavobacteriia</taxon>
        <taxon>Flavobacteriales</taxon>
        <taxon>Flavobacteriaceae</taxon>
        <taxon>Flagellimonas</taxon>
    </lineage>
</organism>
<proteinExistence type="predicted"/>
<dbReference type="Proteomes" id="UP001595841">
    <property type="component" value="Unassembled WGS sequence"/>
</dbReference>